<evidence type="ECO:0000256" key="1">
    <source>
        <dbReference type="ARBA" id="ARBA00004123"/>
    </source>
</evidence>
<evidence type="ECO:0000256" key="2">
    <source>
        <dbReference type="ARBA" id="ARBA00007470"/>
    </source>
</evidence>
<keyword evidence="6 8" id="KW-0234">DNA repair</keyword>
<evidence type="ECO:0000256" key="5">
    <source>
        <dbReference type="ARBA" id="ARBA00023163"/>
    </source>
</evidence>
<name>A0A183J989_9BILA</name>
<accession>A0A183J989</accession>
<dbReference type="SMART" id="SM01395">
    <property type="entry name" value="Tbf5"/>
    <property type="match status" value="1"/>
</dbReference>
<evidence type="ECO:0000256" key="7">
    <source>
        <dbReference type="ARBA" id="ARBA00023242"/>
    </source>
</evidence>
<dbReference type="GO" id="GO:0000439">
    <property type="term" value="C:transcription factor TFIIH core complex"/>
    <property type="evidence" value="ECO:0007669"/>
    <property type="project" value="UniProtKB-UniRule"/>
</dbReference>
<evidence type="ECO:0000256" key="6">
    <source>
        <dbReference type="ARBA" id="ARBA00023204"/>
    </source>
</evidence>
<dbReference type="GO" id="GO:0005675">
    <property type="term" value="C:transcription factor TFIIH holo complex"/>
    <property type="evidence" value="ECO:0007669"/>
    <property type="project" value="TreeGrafter"/>
</dbReference>
<proteinExistence type="inferred from homology"/>
<dbReference type="GO" id="GO:0006367">
    <property type="term" value="P:transcription initiation at RNA polymerase II promoter"/>
    <property type="evidence" value="ECO:0007669"/>
    <property type="project" value="UniProtKB-UniRule"/>
</dbReference>
<dbReference type="Gene3D" id="3.30.70.1220">
    <property type="entry name" value="TFB5-like"/>
    <property type="match status" value="1"/>
</dbReference>
<dbReference type="EMBL" id="UZAM01017798">
    <property type="protein sequence ID" value="VDP48366.1"/>
    <property type="molecule type" value="Genomic_DNA"/>
</dbReference>
<dbReference type="AlphaFoldDB" id="A0A183J989"/>
<dbReference type="WBParaSite" id="SBAD_0001284501-mRNA-1">
    <property type="protein sequence ID" value="SBAD_0001284501-mRNA-1"/>
    <property type="gene ID" value="SBAD_0001284501"/>
</dbReference>
<dbReference type="SUPFAM" id="SSF142897">
    <property type="entry name" value="TFB5-like"/>
    <property type="match status" value="1"/>
</dbReference>
<protein>
    <recommendedName>
        <fullName evidence="8">General transcription and DNA repair factor IIH subunit TFB5</fullName>
    </recommendedName>
</protein>
<dbReference type="Proteomes" id="UP000270296">
    <property type="component" value="Unassembled WGS sequence"/>
</dbReference>
<keyword evidence="7 8" id="KW-0539">Nucleus</keyword>
<reference evidence="11" key="1">
    <citation type="submission" date="2016-06" db="UniProtKB">
        <authorList>
            <consortium name="WormBaseParasite"/>
        </authorList>
    </citation>
    <scope>IDENTIFICATION</scope>
</reference>
<dbReference type="InterPro" id="IPR035935">
    <property type="entry name" value="TFB5-like_sf"/>
</dbReference>
<keyword evidence="4 8" id="KW-0805">Transcription regulation</keyword>
<dbReference type="PANTHER" id="PTHR28580:SF1">
    <property type="entry name" value="GENERAL TRANSCRIPTION FACTOR IIH SUBUNIT 5"/>
    <property type="match status" value="1"/>
</dbReference>
<evidence type="ECO:0000313" key="11">
    <source>
        <dbReference type="WBParaSite" id="SBAD_0001284501-mRNA-1"/>
    </source>
</evidence>
<comment type="similarity">
    <text evidence="2 8">Belongs to the TFB5 family.</text>
</comment>
<comment type="subunit">
    <text evidence="8">Component of the 7-subunit TFIIH core complex.</text>
</comment>
<comment type="subcellular location">
    <subcellularLocation>
        <location evidence="1 8">Nucleus</location>
    </subcellularLocation>
</comment>
<dbReference type="OrthoDB" id="354at2759"/>
<dbReference type="GO" id="GO:0006294">
    <property type="term" value="P:nucleotide-excision repair, preincision complex assembly"/>
    <property type="evidence" value="ECO:0007669"/>
    <property type="project" value="TreeGrafter"/>
</dbReference>
<sequence>MKQFLLHLDRTNALGSAFIIKDLDDCHLFVSAEVLKILNEKIDALMESLSPDLAEK</sequence>
<dbReference type="InterPro" id="IPR009400">
    <property type="entry name" value="TFIIH_TTDA/Tfb5"/>
</dbReference>
<evidence type="ECO:0000313" key="10">
    <source>
        <dbReference type="Proteomes" id="UP000270296"/>
    </source>
</evidence>
<keyword evidence="10" id="KW-1185">Reference proteome</keyword>
<organism evidence="11">
    <name type="scientific">Soboliphyme baturini</name>
    <dbReference type="NCBI Taxonomy" id="241478"/>
    <lineage>
        <taxon>Eukaryota</taxon>
        <taxon>Metazoa</taxon>
        <taxon>Ecdysozoa</taxon>
        <taxon>Nematoda</taxon>
        <taxon>Enoplea</taxon>
        <taxon>Dorylaimia</taxon>
        <taxon>Dioctophymatida</taxon>
        <taxon>Dioctophymatoidea</taxon>
        <taxon>Soboliphymatidae</taxon>
        <taxon>Soboliphyme</taxon>
    </lineage>
</organism>
<reference evidence="9 10" key="2">
    <citation type="submission" date="2018-11" db="EMBL/GenBank/DDBJ databases">
        <authorList>
            <consortium name="Pathogen Informatics"/>
        </authorList>
    </citation>
    <scope>NUCLEOTIDE SEQUENCE [LARGE SCALE GENOMIC DNA]</scope>
</reference>
<evidence type="ECO:0000313" key="9">
    <source>
        <dbReference type="EMBL" id="VDP48366.1"/>
    </source>
</evidence>
<gene>
    <name evidence="9" type="ORF">SBAD_LOCUS12437</name>
</gene>
<evidence type="ECO:0000256" key="8">
    <source>
        <dbReference type="RuleBase" id="RU368032"/>
    </source>
</evidence>
<dbReference type="Pfam" id="PF06331">
    <property type="entry name" value="Tfb5"/>
    <property type="match status" value="1"/>
</dbReference>
<evidence type="ECO:0000256" key="4">
    <source>
        <dbReference type="ARBA" id="ARBA00023015"/>
    </source>
</evidence>
<evidence type="ECO:0000256" key="3">
    <source>
        <dbReference type="ARBA" id="ARBA00022763"/>
    </source>
</evidence>
<comment type="function">
    <text evidence="8">In NER, TFIIH acts by opening DNA around the lesion to allow the excision of the damaged oligonucleotide and its replacement by a new DNA fragment. In transcription, TFIIH has an essential role in transcription initiation. When the pre-initiation complex (PIC) has been established, TFIIH is required for promoter opening and promoter escape.</text>
</comment>
<keyword evidence="5 8" id="KW-0804">Transcription</keyword>
<dbReference type="PANTHER" id="PTHR28580">
    <property type="entry name" value="GENERAL TRANSCRIPTION FACTOR IIH SUBUNIT 5"/>
    <property type="match status" value="1"/>
</dbReference>
<keyword evidence="3 8" id="KW-0227">DNA damage</keyword>